<accession>A0ABY7UMV9</accession>
<feature type="transmembrane region" description="Helical" evidence="1">
    <location>
        <begin position="102"/>
        <end position="123"/>
    </location>
</feature>
<evidence type="ECO:0000313" key="2">
    <source>
        <dbReference type="EMBL" id="WCZ39724.1"/>
    </source>
</evidence>
<dbReference type="PANTHER" id="PTHR36178:SF1">
    <property type="entry name" value="SODIUM_GLUTAMATE SYMPORTER"/>
    <property type="match status" value="1"/>
</dbReference>
<dbReference type="InterPro" id="IPR004445">
    <property type="entry name" value="GltS"/>
</dbReference>
<feature type="transmembrane region" description="Helical" evidence="1">
    <location>
        <begin position="385"/>
        <end position="408"/>
    </location>
</feature>
<feature type="transmembrane region" description="Helical" evidence="1">
    <location>
        <begin position="163"/>
        <end position="186"/>
    </location>
</feature>
<feature type="transmembrane region" description="Helical" evidence="1">
    <location>
        <begin position="288"/>
        <end position="310"/>
    </location>
</feature>
<proteinExistence type="predicted"/>
<reference evidence="2 3" key="1">
    <citation type="submission" date="2020-10" db="EMBL/GenBank/DDBJ databases">
        <title>Complete genome sequence of Corynebacterium jeddahense DSM 45997, type strain of Corynebacterium jeddahense.</title>
        <authorList>
            <person name="Busche T."/>
            <person name="Kalinowski J."/>
            <person name="Ruckert C."/>
        </authorList>
    </citation>
    <scope>NUCLEOTIDE SEQUENCE [LARGE SCALE GENOMIC DNA]</scope>
    <source>
        <strain evidence="2 3">DSM 45997</strain>
    </source>
</reference>
<dbReference type="EMBL" id="CP063194">
    <property type="protein sequence ID" value="WCZ39724.1"/>
    <property type="molecule type" value="Genomic_DNA"/>
</dbReference>
<keyword evidence="1" id="KW-0812">Transmembrane</keyword>
<keyword evidence="3" id="KW-1185">Reference proteome</keyword>
<feature type="transmembrane region" description="Helical" evidence="1">
    <location>
        <begin position="317"/>
        <end position="338"/>
    </location>
</feature>
<organism evidence="2 3">
    <name type="scientific">Corynebacterium jeddahense</name>
    <dbReference type="NCBI Taxonomy" id="1414719"/>
    <lineage>
        <taxon>Bacteria</taxon>
        <taxon>Bacillati</taxon>
        <taxon>Actinomycetota</taxon>
        <taxon>Actinomycetes</taxon>
        <taxon>Mycobacteriales</taxon>
        <taxon>Corynebacteriaceae</taxon>
        <taxon>Corynebacterium</taxon>
    </lineage>
</organism>
<feature type="transmembrane region" description="Helical" evidence="1">
    <location>
        <begin position="353"/>
        <end position="373"/>
    </location>
</feature>
<sequence length="442" mass="46908">MDFTPYTLLTDLGWIAVLLIIGNILRNRLRLLQALLLPAPITAGLLGLLLGDEVLGVIHWSDQVGTYTMLLIAVVFASMAYSMELGGSVATGARNMWGYSTAMFMGQWGLFVLLGIYFFAPVFGTEPWFGIMLPVGFVGGFGTAAAVGSALEEIGVDGASSLGFTSATVGTIVAIVGGVIMANWGIRNGKASQLAGDLPQDLRTGYIQNEDERPSIGKATTNPSSIEPLALHGGFIVFTVLVAYMINSAIKGQWPNVSIPLFAMSFVVGLLGRFLLKLAGRPNYLDGATINSISGAATDFMIAFGIASIVPAALAGYWQALVVMFVLGTIFCVVWMFWAGPLFFGKNWLERGLFGWGWATAAVATGIALLKMVDPKLKSGTLNEYGVAYVGFAPFEIGMTILAPIAVIAGFTTGFGWIAFAIAVAVVVLAFARKWVPVREPS</sequence>
<feature type="transmembrane region" description="Helical" evidence="1">
    <location>
        <begin position="63"/>
        <end position="81"/>
    </location>
</feature>
<feature type="transmembrane region" description="Helical" evidence="1">
    <location>
        <begin position="32"/>
        <end position="51"/>
    </location>
</feature>
<feature type="transmembrane region" description="Helical" evidence="1">
    <location>
        <begin position="129"/>
        <end position="151"/>
    </location>
</feature>
<evidence type="ECO:0000313" key="3">
    <source>
        <dbReference type="Proteomes" id="UP001218071"/>
    </source>
</evidence>
<dbReference type="RefSeq" id="WP_042405491.1">
    <property type="nucleotide sequence ID" value="NZ_CBYN010000014.1"/>
</dbReference>
<feature type="transmembrane region" description="Helical" evidence="1">
    <location>
        <begin position="229"/>
        <end position="247"/>
    </location>
</feature>
<feature type="transmembrane region" description="Helical" evidence="1">
    <location>
        <begin position="6"/>
        <end position="25"/>
    </location>
</feature>
<feature type="transmembrane region" description="Helical" evidence="1">
    <location>
        <begin position="414"/>
        <end position="432"/>
    </location>
</feature>
<dbReference type="Proteomes" id="UP001218071">
    <property type="component" value="Chromosome"/>
</dbReference>
<keyword evidence="1" id="KW-1133">Transmembrane helix</keyword>
<evidence type="ECO:0000256" key="1">
    <source>
        <dbReference type="SAM" id="Phobius"/>
    </source>
</evidence>
<evidence type="ECO:0008006" key="4">
    <source>
        <dbReference type="Google" id="ProtNLM"/>
    </source>
</evidence>
<dbReference type="PANTHER" id="PTHR36178">
    <property type="entry name" value="SLR0625 PROTEIN"/>
    <property type="match status" value="1"/>
</dbReference>
<keyword evidence="1" id="KW-0472">Membrane</keyword>
<name>A0ABY7UMV9_9CORY</name>
<gene>
    <name evidence="2" type="ORF">CJEDD_10770</name>
</gene>
<feature type="transmembrane region" description="Helical" evidence="1">
    <location>
        <begin position="259"/>
        <end position="276"/>
    </location>
</feature>
<protein>
    <recommendedName>
        <fullName evidence="4">Sodium:glutamate symporter</fullName>
    </recommendedName>
</protein>